<comment type="caution">
    <text evidence="17">The sequence shown here is derived from an EMBL/GenBank/DDBJ whole genome shotgun (WGS) entry which is preliminary data.</text>
</comment>
<dbReference type="GO" id="GO:0015648">
    <property type="term" value="F:lipid-linked peptidoglycan transporter activity"/>
    <property type="evidence" value="ECO:0007669"/>
    <property type="project" value="TreeGrafter"/>
</dbReference>
<evidence type="ECO:0000256" key="16">
    <source>
        <dbReference type="SAM" id="Phobius"/>
    </source>
</evidence>
<keyword evidence="3" id="KW-0808">Transferase</keyword>
<dbReference type="GO" id="GO:0051301">
    <property type="term" value="P:cell division"/>
    <property type="evidence" value="ECO:0007669"/>
    <property type="project" value="InterPro"/>
</dbReference>
<dbReference type="GO" id="GO:0032153">
    <property type="term" value="C:cell division site"/>
    <property type="evidence" value="ECO:0007669"/>
    <property type="project" value="TreeGrafter"/>
</dbReference>
<accession>A0A1F7GMT2</accession>
<keyword evidence="4 16" id="KW-0812">Transmembrane</keyword>
<evidence type="ECO:0000256" key="9">
    <source>
        <dbReference type="ARBA" id="ARBA00032370"/>
    </source>
</evidence>
<dbReference type="GO" id="GO:0008360">
    <property type="term" value="P:regulation of cell shape"/>
    <property type="evidence" value="ECO:0007669"/>
    <property type="project" value="UniProtKB-KW"/>
</dbReference>
<evidence type="ECO:0000256" key="15">
    <source>
        <dbReference type="ARBA" id="ARBA00049902"/>
    </source>
</evidence>
<gene>
    <name evidence="17" type="ORF">A2866_03635</name>
</gene>
<protein>
    <recommendedName>
        <fullName evidence="12">Probable peptidoglycan glycosyltransferase FtsW</fullName>
        <ecNumber evidence="14">2.4.99.28</ecNumber>
    </recommendedName>
    <alternativeName>
        <fullName evidence="13">Cell division protein FtsW</fullName>
    </alternativeName>
    <alternativeName>
        <fullName evidence="10">Cell wall polymerase</fullName>
    </alternativeName>
    <alternativeName>
        <fullName evidence="9">Peptidoglycan polymerase</fullName>
    </alternativeName>
</protein>
<keyword evidence="6" id="KW-0573">Peptidoglycan synthesis</keyword>
<evidence type="ECO:0000256" key="7">
    <source>
        <dbReference type="ARBA" id="ARBA00022989"/>
    </source>
</evidence>
<feature type="transmembrane region" description="Helical" evidence="16">
    <location>
        <begin position="321"/>
        <end position="343"/>
    </location>
</feature>
<evidence type="ECO:0000256" key="3">
    <source>
        <dbReference type="ARBA" id="ARBA00022679"/>
    </source>
</evidence>
<dbReference type="GO" id="GO:0005886">
    <property type="term" value="C:plasma membrane"/>
    <property type="evidence" value="ECO:0007669"/>
    <property type="project" value="TreeGrafter"/>
</dbReference>
<dbReference type="PANTHER" id="PTHR30474">
    <property type="entry name" value="CELL CYCLE PROTEIN"/>
    <property type="match status" value="1"/>
</dbReference>
<comment type="catalytic activity">
    <reaction evidence="15">
        <text>[GlcNAc-(1-&gt;4)-Mur2Ac(oyl-L-Ala-gamma-D-Glu-L-Lys-D-Ala-D-Ala)](n)-di-trans,octa-cis-undecaprenyl diphosphate + beta-D-GlcNAc-(1-&gt;4)-Mur2Ac(oyl-L-Ala-gamma-D-Glu-L-Lys-D-Ala-D-Ala)-di-trans,octa-cis-undecaprenyl diphosphate = [GlcNAc-(1-&gt;4)-Mur2Ac(oyl-L-Ala-gamma-D-Glu-L-Lys-D-Ala-D-Ala)](n+1)-di-trans,octa-cis-undecaprenyl diphosphate + di-trans,octa-cis-undecaprenyl diphosphate + H(+)</text>
        <dbReference type="Rhea" id="RHEA:23708"/>
        <dbReference type="Rhea" id="RHEA-COMP:9602"/>
        <dbReference type="Rhea" id="RHEA-COMP:9603"/>
        <dbReference type="ChEBI" id="CHEBI:15378"/>
        <dbReference type="ChEBI" id="CHEBI:58405"/>
        <dbReference type="ChEBI" id="CHEBI:60033"/>
        <dbReference type="ChEBI" id="CHEBI:78435"/>
        <dbReference type="EC" id="2.4.99.28"/>
    </reaction>
</comment>
<evidence type="ECO:0000256" key="1">
    <source>
        <dbReference type="ARBA" id="ARBA00004141"/>
    </source>
</evidence>
<dbReference type="GO" id="GO:0008955">
    <property type="term" value="F:peptidoglycan glycosyltransferase activity"/>
    <property type="evidence" value="ECO:0007669"/>
    <property type="project" value="UniProtKB-EC"/>
</dbReference>
<comment type="similarity">
    <text evidence="11">Belongs to the SEDS family. FtsW subfamily.</text>
</comment>
<feature type="transmembrane region" description="Helical" evidence="16">
    <location>
        <begin position="5"/>
        <end position="22"/>
    </location>
</feature>
<dbReference type="GO" id="GO:0009252">
    <property type="term" value="P:peptidoglycan biosynthetic process"/>
    <property type="evidence" value="ECO:0007669"/>
    <property type="project" value="UniProtKB-KW"/>
</dbReference>
<evidence type="ECO:0000256" key="6">
    <source>
        <dbReference type="ARBA" id="ARBA00022984"/>
    </source>
</evidence>
<dbReference type="EMBL" id="MFZI01000042">
    <property type="protein sequence ID" value="OGK19802.1"/>
    <property type="molecule type" value="Genomic_DNA"/>
</dbReference>
<dbReference type="EC" id="2.4.99.28" evidence="14"/>
<evidence type="ECO:0000313" key="17">
    <source>
        <dbReference type="EMBL" id="OGK19802.1"/>
    </source>
</evidence>
<dbReference type="InterPro" id="IPR001182">
    <property type="entry name" value="FtsW/RodA"/>
</dbReference>
<feature type="transmembrane region" description="Helical" evidence="16">
    <location>
        <begin position="165"/>
        <end position="184"/>
    </location>
</feature>
<proteinExistence type="inferred from homology"/>
<dbReference type="InterPro" id="IPR018365">
    <property type="entry name" value="Cell_cycle_FtsW-rel_CS"/>
</dbReference>
<dbReference type="PANTHER" id="PTHR30474:SF2">
    <property type="entry name" value="PEPTIDOGLYCAN GLYCOSYLTRANSFERASE FTSW-RELATED"/>
    <property type="match status" value="1"/>
</dbReference>
<evidence type="ECO:0000256" key="8">
    <source>
        <dbReference type="ARBA" id="ARBA00023136"/>
    </source>
</evidence>
<evidence type="ECO:0000256" key="14">
    <source>
        <dbReference type="ARBA" id="ARBA00044770"/>
    </source>
</evidence>
<feature type="transmembrane region" description="Helical" evidence="16">
    <location>
        <begin position="253"/>
        <end position="273"/>
    </location>
</feature>
<evidence type="ECO:0000256" key="5">
    <source>
        <dbReference type="ARBA" id="ARBA00022960"/>
    </source>
</evidence>
<organism evidence="17 18">
    <name type="scientific">Candidatus Roizmanbacteria bacterium RIFCSPHIGHO2_01_FULL_39_8</name>
    <dbReference type="NCBI Taxonomy" id="1802033"/>
    <lineage>
        <taxon>Bacteria</taxon>
        <taxon>Candidatus Roizmaniibacteriota</taxon>
    </lineage>
</organism>
<keyword evidence="7 16" id="KW-1133">Transmembrane helix</keyword>
<feature type="transmembrane region" description="Helical" evidence="16">
    <location>
        <begin position="51"/>
        <end position="74"/>
    </location>
</feature>
<evidence type="ECO:0000256" key="11">
    <source>
        <dbReference type="ARBA" id="ARBA00038053"/>
    </source>
</evidence>
<keyword evidence="8 16" id="KW-0472">Membrane</keyword>
<reference evidence="17 18" key="1">
    <citation type="journal article" date="2016" name="Nat. Commun.">
        <title>Thousands of microbial genomes shed light on interconnected biogeochemical processes in an aquifer system.</title>
        <authorList>
            <person name="Anantharaman K."/>
            <person name="Brown C.T."/>
            <person name="Hug L.A."/>
            <person name="Sharon I."/>
            <person name="Castelle C.J."/>
            <person name="Probst A.J."/>
            <person name="Thomas B.C."/>
            <person name="Singh A."/>
            <person name="Wilkins M.J."/>
            <person name="Karaoz U."/>
            <person name="Brodie E.L."/>
            <person name="Williams K.H."/>
            <person name="Hubbard S.S."/>
            <person name="Banfield J.F."/>
        </authorList>
    </citation>
    <scope>NUCLEOTIDE SEQUENCE [LARGE SCALE GENOMIC DNA]</scope>
</reference>
<keyword evidence="5" id="KW-0133">Cell shape</keyword>
<evidence type="ECO:0000313" key="18">
    <source>
        <dbReference type="Proteomes" id="UP000177026"/>
    </source>
</evidence>
<evidence type="ECO:0000256" key="4">
    <source>
        <dbReference type="ARBA" id="ARBA00022692"/>
    </source>
</evidence>
<feature type="transmembrane region" description="Helical" evidence="16">
    <location>
        <begin position="289"/>
        <end position="309"/>
    </location>
</feature>
<evidence type="ECO:0000256" key="10">
    <source>
        <dbReference type="ARBA" id="ARBA00033270"/>
    </source>
</evidence>
<dbReference type="Pfam" id="PF01098">
    <property type="entry name" value="FTSW_RODA_SPOVE"/>
    <property type="match status" value="1"/>
</dbReference>
<feature type="transmembrane region" description="Helical" evidence="16">
    <location>
        <begin position="86"/>
        <end position="106"/>
    </location>
</feature>
<sequence length="344" mass="39777">MIYYLLPIFFLSAIGFFNILGIRQDIAANQFFFLLAGFAAFFFVRKIGRNFFITNATFFYWLFLAILIATYIIGLEVKGSRRWIDLYFFNFQASEVFKAFYILFLAQYLIRDYKFVNPFLLFLKALFYFVIPSLIIFKQPDLGNASVYFFIFITLILFSELPKKYLLYFFLILLLTLPLGWGLMKDYQKDRITSFFNPHIDTQGTAYNMNQAIITVGSGKFMGRGLGLGTQSRLSFLPENHTDFAYSSLVEQFGFVGGITTLILYGAVIFYLIKKQITYFFLRDRRDKVTFLYITGFLSYFVFQILINIGMNLGLFPITGIALPFISYGGSSFVALMIGFALIP</sequence>
<dbReference type="Proteomes" id="UP000177026">
    <property type="component" value="Unassembled WGS sequence"/>
</dbReference>
<dbReference type="PROSITE" id="PS00428">
    <property type="entry name" value="FTSW_RODA_SPOVE"/>
    <property type="match status" value="1"/>
</dbReference>
<feature type="transmembrane region" description="Helical" evidence="16">
    <location>
        <begin position="28"/>
        <end position="44"/>
    </location>
</feature>
<evidence type="ECO:0000256" key="2">
    <source>
        <dbReference type="ARBA" id="ARBA00022676"/>
    </source>
</evidence>
<comment type="subcellular location">
    <subcellularLocation>
        <location evidence="1">Membrane</location>
        <topology evidence="1">Multi-pass membrane protein</topology>
    </subcellularLocation>
</comment>
<name>A0A1F7GMT2_9BACT</name>
<feature type="transmembrane region" description="Helical" evidence="16">
    <location>
        <begin position="142"/>
        <end position="158"/>
    </location>
</feature>
<keyword evidence="2" id="KW-0328">Glycosyltransferase</keyword>
<feature type="transmembrane region" description="Helical" evidence="16">
    <location>
        <begin position="118"/>
        <end position="136"/>
    </location>
</feature>
<evidence type="ECO:0000256" key="12">
    <source>
        <dbReference type="ARBA" id="ARBA00041185"/>
    </source>
</evidence>
<dbReference type="AlphaFoldDB" id="A0A1F7GMT2"/>
<evidence type="ECO:0000256" key="13">
    <source>
        <dbReference type="ARBA" id="ARBA00041418"/>
    </source>
</evidence>